<protein>
    <submittedName>
        <fullName evidence="1">Killer toxin subunits alpha/beta 5</fullName>
    </submittedName>
</protein>
<dbReference type="Proteomes" id="UP000805649">
    <property type="component" value="Unassembled WGS sequence"/>
</dbReference>
<name>A0ACC3ZGL5_COLTU</name>
<evidence type="ECO:0000313" key="1">
    <source>
        <dbReference type="EMBL" id="KAL0943239.1"/>
    </source>
</evidence>
<accession>A0ACC3ZGL5</accession>
<comment type="caution">
    <text evidence="1">The sequence shown here is derived from an EMBL/GenBank/DDBJ whole genome shotgun (WGS) entry which is preliminary data.</text>
</comment>
<gene>
    <name evidence="1" type="ORF">CTRU02_201125</name>
</gene>
<organism evidence="1 2">
    <name type="scientific">Colletotrichum truncatum</name>
    <name type="common">Anthracnose fungus</name>
    <name type="synonym">Colletotrichum capsici</name>
    <dbReference type="NCBI Taxonomy" id="5467"/>
    <lineage>
        <taxon>Eukaryota</taxon>
        <taxon>Fungi</taxon>
        <taxon>Dikarya</taxon>
        <taxon>Ascomycota</taxon>
        <taxon>Pezizomycotina</taxon>
        <taxon>Sordariomycetes</taxon>
        <taxon>Hypocreomycetidae</taxon>
        <taxon>Glomerellales</taxon>
        <taxon>Glomerellaceae</taxon>
        <taxon>Colletotrichum</taxon>
        <taxon>Colletotrichum truncatum species complex</taxon>
    </lineage>
</organism>
<keyword evidence="2" id="KW-1185">Reference proteome</keyword>
<evidence type="ECO:0000313" key="2">
    <source>
        <dbReference type="Proteomes" id="UP000805649"/>
    </source>
</evidence>
<dbReference type="EMBL" id="VUJX02000001">
    <property type="protein sequence ID" value="KAL0943239.1"/>
    <property type="molecule type" value="Genomic_DNA"/>
</dbReference>
<proteinExistence type="predicted"/>
<reference evidence="1 2" key="1">
    <citation type="journal article" date="2020" name="Phytopathology">
        <title>Genome Sequence Resources of Colletotrichum truncatum, C. plurivorum, C. musicola, and C. sojae: Four Species Pathogenic to Soybean (Glycine max).</title>
        <authorList>
            <person name="Rogerio F."/>
            <person name="Boufleur T.R."/>
            <person name="Ciampi-Guillardi M."/>
            <person name="Sukno S.A."/>
            <person name="Thon M.R."/>
            <person name="Massola Junior N.S."/>
            <person name="Baroncelli R."/>
        </authorList>
    </citation>
    <scope>NUCLEOTIDE SEQUENCE [LARGE SCALE GENOMIC DNA]</scope>
    <source>
        <strain evidence="1 2">CMES1059</strain>
    </source>
</reference>
<sequence length="504" mass="56122">MRGQDRYSLPSLTGVLGILFPCVVATLSLSDRCSENCLVSGPNPSNWTVDVEVGQLLEQSTTCNKTRRTGNWVKKECTSHEVAGTLDFEPQKRWEALECQAAWDDAIQVWIGCYRDNLESSFKFMQFMADFLHQNDDQMISNYYHSLRYLADHLAYRKDIVVGTFAPKLKDGTDLFGLFLTLIQFPFGLSGARFFGNSFLGRDFFAGNVTGHKKAAWETATMSLVNTSFEVAQEILERTEETRSEISFDALSNGLSKSWMKQSDRLIQKLFDGSEKSIELLSNLFKDGKMMAGMPDGPGLPQNGNSDGFNRESATKRALYAVAIPAIWAANGPTPVVVDFGPSCEIDARKYFTENASKYNLGWRCVNGHSYILAGVADKPPRPCGTSVPDNECTVQSQWTLKILDGIKYIQKPSLSWGGITVDDLIIGAVSTYERNGRKNRLNIKDNLPSPSDKAVFESYKEIELDVRTPGYVLIPVCGPEEARANLAKGRQRYGNSNNYPCNP</sequence>